<dbReference type="InterPro" id="IPR050114">
    <property type="entry name" value="UPF0173_UPF0282_UlaG_hydrolase"/>
</dbReference>
<dbReference type="Pfam" id="PF12706">
    <property type="entry name" value="Lactamase_B_2"/>
    <property type="match status" value="1"/>
</dbReference>
<dbReference type="PANTHER" id="PTHR43546:SF9">
    <property type="entry name" value="L-ASCORBATE-6-PHOSPHATE LACTONASE ULAG-RELATED"/>
    <property type="match status" value="1"/>
</dbReference>
<dbReference type="InterPro" id="IPR001279">
    <property type="entry name" value="Metallo-B-lactamas"/>
</dbReference>
<dbReference type="EMBL" id="VNHU01000008">
    <property type="protein sequence ID" value="TYP71620.1"/>
    <property type="molecule type" value="Genomic_DNA"/>
</dbReference>
<gene>
    <name evidence="3" type="ORF">BD809_10830</name>
</gene>
<proteinExistence type="predicted"/>
<reference evidence="3 4" key="1">
    <citation type="submission" date="2019-07" db="EMBL/GenBank/DDBJ databases">
        <title>Genomic Encyclopedia of Archaeal and Bacterial Type Strains, Phase II (KMG-II): from individual species to whole genera.</title>
        <authorList>
            <person name="Goeker M."/>
        </authorList>
    </citation>
    <scope>NUCLEOTIDE SEQUENCE [LARGE SCALE GENOMIC DNA]</scope>
    <source>
        <strain evidence="3 4">DSM 17527</strain>
    </source>
</reference>
<evidence type="ECO:0000313" key="3">
    <source>
        <dbReference type="EMBL" id="TYP71620.1"/>
    </source>
</evidence>
<name>A0A5S5BZW6_9FLAO</name>
<keyword evidence="4" id="KW-1185">Reference proteome</keyword>
<dbReference type="AlphaFoldDB" id="A0A5S5BZW6"/>
<dbReference type="OrthoDB" id="9805728at2"/>
<dbReference type="SUPFAM" id="SSF56281">
    <property type="entry name" value="Metallo-hydrolase/oxidoreductase"/>
    <property type="match status" value="1"/>
</dbReference>
<protein>
    <submittedName>
        <fullName evidence="3">L-ascorbate metabolism protein UlaG (Beta-lactamase superfamily)</fullName>
    </submittedName>
</protein>
<dbReference type="Proteomes" id="UP000324376">
    <property type="component" value="Unassembled WGS sequence"/>
</dbReference>
<comment type="caution">
    <text evidence="3">The sequence shown here is derived from an EMBL/GenBank/DDBJ whole genome shotgun (WGS) entry which is preliminary data.</text>
</comment>
<keyword evidence="1" id="KW-0378">Hydrolase</keyword>
<accession>A0A5S5BZW6</accession>
<evidence type="ECO:0000313" key="4">
    <source>
        <dbReference type="Proteomes" id="UP000324376"/>
    </source>
</evidence>
<evidence type="ECO:0000259" key="2">
    <source>
        <dbReference type="Pfam" id="PF12706"/>
    </source>
</evidence>
<dbReference type="GO" id="GO:0016787">
    <property type="term" value="F:hydrolase activity"/>
    <property type="evidence" value="ECO:0007669"/>
    <property type="project" value="UniProtKB-KW"/>
</dbReference>
<organism evidence="3 4">
    <name type="scientific">Aquimarina intermedia</name>
    <dbReference type="NCBI Taxonomy" id="350814"/>
    <lineage>
        <taxon>Bacteria</taxon>
        <taxon>Pseudomonadati</taxon>
        <taxon>Bacteroidota</taxon>
        <taxon>Flavobacteriia</taxon>
        <taxon>Flavobacteriales</taxon>
        <taxon>Flavobacteriaceae</taxon>
        <taxon>Aquimarina</taxon>
    </lineage>
</organism>
<dbReference type="Gene3D" id="3.60.15.10">
    <property type="entry name" value="Ribonuclease Z/Hydroxyacylglutathione hydrolase-like"/>
    <property type="match status" value="1"/>
</dbReference>
<feature type="domain" description="Metallo-beta-lactamase" evidence="2">
    <location>
        <begin position="18"/>
        <end position="213"/>
    </location>
</feature>
<evidence type="ECO:0000256" key="1">
    <source>
        <dbReference type="ARBA" id="ARBA00022801"/>
    </source>
</evidence>
<dbReference type="InterPro" id="IPR036866">
    <property type="entry name" value="RibonucZ/Hydroxyglut_hydro"/>
</dbReference>
<sequence length="251" mass="27836">MKIQLIRNATLKIDYAGTTILLDPMLSAKGVFESFAGIQKNPISELPVTVEEILEGIDLVLVTHTHEDHLDEVAKEKLPKDIPLFCQPPDLAKMKKFGFTEAEEIEREIVWKEITISRTGGKHGSGEIEKHMGAVSGFVLQAEDEPTLYIIGDSIWVDEVEQIITNYSPQVIVTNSGGAFIPGHEKNLILMNEADTMQVLKKAGEAQVIAVHMEALDHCTVTRASLKKVYALENLRQGTLHLPLDGEILEF</sequence>
<dbReference type="RefSeq" id="WP_148783222.1">
    <property type="nucleotide sequence ID" value="NZ_VNHU01000008.1"/>
</dbReference>
<dbReference type="PANTHER" id="PTHR43546">
    <property type="entry name" value="UPF0173 METAL-DEPENDENT HYDROLASE MJ1163-RELATED"/>
    <property type="match status" value="1"/>
</dbReference>